<gene>
    <name evidence="12" type="ORF">JKP88DRAFT_273308</name>
</gene>
<dbReference type="SUPFAM" id="SSF56219">
    <property type="entry name" value="DNase I-like"/>
    <property type="match status" value="1"/>
</dbReference>
<evidence type="ECO:0000256" key="6">
    <source>
        <dbReference type="ARBA" id="ARBA00022763"/>
    </source>
</evidence>
<keyword evidence="8" id="KW-0460">Magnesium</keyword>
<dbReference type="InterPro" id="IPR036691">
    <property type="entry name" value="Endo/exonu/phosph_ase_sf"/>
</dbReference>
<name>A0A835YV26_9STRA</name>
<feature type="region of interest" description="Disordered" evidence="11">
    <location>
        <begin position="271"/>
        <end position="309"/>
    </location>
</feature>
<evidence type="ECO:0000256" key="10">
    <source>
        <dbReference type="ARBA" id="ARBA00023242"/>
    </source>
</evidence>
<keyword evidence="6" id="KW-0227">DNA damage</keyword>
<keyword evidence="9" id="KW-0234">DNA repair</keyword>
<comment type="cofactor">
    <cofactor evidence="1">
        <name>Mn(2+)</name>
        <dbReference type="ChEBI" id="CHEBI:29035"/>
    </cofactor>
</comment>
<dbReference type="CDD" id="cd09080">
    <property type="entry name" value="TDP2"/>
    <property type="match status" value="1"/>
</dbReference>
<evidence type="ECO:0000256" key="8">
    <source>
        <dbReference type="ARBA" id="ARBA00022842"/>
    </source>
</evidence>
<evidence type="ECO:0000313" key="13">
    <source>
        <dbReference type="Proteomes" id="UP000664859"/>
    </source>
</evidence>
<dbReference type="OrthoDB" id="9975959at2759"/>
<dbReference type="GO" id="GO:0003697">
    <property type="term" value="F:single-stranded DNA binding"/>
    <property type="evidence" value="ECO:0007669"/>
    <property type="project" value="TreeGrafter"/>
</dbReference>
<protein>
    <submittedName>
        <fullName evidence="12">Endonuclease/exonuclease/phosphatase</fullName>
    </submittedName>
</protein>
<comment type="cofactor">
    <cofactor evidence="2">
        <name>Mg(2+)</name>
        <dbReference type="ChEBI" id="CHEBI:18420"/>
    </cofactor>
</comment>
<dbReference type="InterPro" id="IPR051547">
    <property type="entry name" value="TDP2-like"/>
</dbReference>
<comment type="caution">
    <text evidence="12">The sequence shown here is derived from an EMBL/GenBank/DDBJ whole genome shotgun (WGS) entry which is preliminary data.</text>
</comment>
<evidence type="ECO:0000256" key="5">
    <source>
        <dbReference type="ARBA" id="ARBA00022723"/>
    </source>
</evidence>
<dbReference type="Proteomes" id="UP000664859">
    <property type="component" value="Unassembled WGS sequence"/>
</dbReference>
<dbReference type="GO" id="GO:0004519">
    <property type="term" value="F:endonuclease activity"/>
    <property type="evidence" value="ECO:0007669"/>
    <property type="project" value="UniProtKB-KW"/>
</dbReference>
<feature type="compositionally biased region" description="Low complexity" evidence="11">
    <location>
        <begin position="203"/>
        <end position="223"/>
    </location>
</feature>
<dbReference type="GO" id="GO:0005737">
    <property type="term" value="C:cytoplasm"/>
    <property type="evidence" value="ECO:0007669"/>
    <property type="project" value="TreeGrafter"/>
</dbReference>
<keyword evidence="7" id="KW-0378">Hydrolase</keyword>
<dbReference type="PANTHER" id="PTHR15822:SF4">
    <property type="entry name" value="TYROSYL-DNA PHOSPHODIESTERASE 2"/>
    <property type="match status" value="1"/>
</dbReference>
<keyword evidence="12" id="KW-0269">Exonuclease</keyword>
<dbReference type="AlphaFoldDB" id="A0A835YV26"/>
<keyword evidence="12" id="KW-0255">Endonuclease</keyword>
<evidence type="ECO:0000256" key="2">
    <source>
        <dbReference type="ARBA" id="ARBA00001946"/>
    </source>
</evidence>
<evidence type="ECO:0000256" key="4">
    <source>
        <dbReference type="ARBA" id="ARBA00022722"/>
    </source>
</evidence>
<dbReference type="GO" id="GO:0004527">
    <property type="term" value="F:exonuclease activity"/>
    <property type="evidence" value="ECO:0007669"/>
    <property type="project" value="UniProtKB-KW"/>
</dbReference>
<evidence type="ECO:0000256" key="11">
    <source>
        <dbReference type="SAM" id="MobiDB-lite"/>
    </source>
</evidence>
<feature type="compositionally biased region" description="Polar residues" evidence="11">
    <location>
        <begin position="290"/>
        <end position="299"/>
    </location>
</feature>
<feature type="compositionally biased region" description="Low complexity" evidence="11">
    <location>
        <begin position="271"/>
        <end position="282"/>
    </location>
</feature>
<proteinExistence type="predicted"/>
<dbReference type="GO" id="GO:0046872">
    <property type="term" value="F:metal ion binding"/>
    <property type="evidence" value="ECO:0007669"/>
    <property type="project" value="UniProtKB-KW"/>
</dbReference>
<organism evidence="12 13">
    <name type="scientific">Tribonema minus</name>
    <dbReference type="NCBI Taxonomy" id="303371"/>
    <lineage>
        <taxon>Eukaryota</taxon>
        <taxon>Sar</taxon>
        <taxon>Stramenopiles</taxon>
        <taxon>Ochrophyta</taxon>
        <taxon>PX clade</taxon>
        <taxon>Xanthophyceae</taxon>
        <taxon>Tribonematales</taxon>
        <taxon>Tribonemataceae</taxon>
        <taxon>Tribonema</taxon>
    </lineage>
</organism>
<dbReference type="Gene3D" id="3.60.10.10">
    <property type="entry name" value="Endonuclease/exonuclease/phosphatase"/>
    <property type="match status" value="1"/>
</dbReference>
<sequence length="668" mass="72299">MDLEDLRDSDIYRFVYDFYERDDEDDCIFDDHYSTQWINSLIKRKTAAWAEKVNKQIPALFAPENITLQMRDADGVERDVFVVVSAKSGPAKLTSMHTAEELAAQCDRCATGKLRHFMEDFVVVKLFIKTRAVEQACARYADLSGQPRATIISVLAAEQLSEHEADLAMQKSRLFRLVLSNPGGSATLIGALMPRKKLGGWLDESLSSSEGEAGSGQPPIARPRTPKTPPRAVAAAQARHVVADVEVVDLADSPVMQPWVSLDAPASKPAAAAASAGPDAAGRVVRENHSSNADRSSAAHTPPPERAALSAPPLCRAAAADSGSGSASGAQTAAAAAAPLRLTPRARTFRLVSWNTDGLSADTAVERAHEIACQVVELAPLPDAVMLQRHLKVGKLTYQAEVEPGRGGGGACARERECVSCVAQQLAPPSDAVLVREVTYETLHVFLSRLRANGYGAAPDECPPPDAYGRVSAYFTLTMICAETVRGAGGFRRAYTGSYMGRDLLCTTGLFHGTPLRLFNTHLESGRESAGERRAQLSHALTAMMEGEERGEGEWEGEGDEPLAILAGDMNLRDTEAKQEPLLKGVCDAWAAACGPKDRANKYTWDTLLNDNVTLDGHKIRMRMDRAYLNARAASGLRDFHLLGKERTLEGYFPSDHFGMCVTFEFQG</sequence>
<dbReference type="GO" id="GO:0006302">
    <property type="term" value="P:double-strand break repair"/>
    <property type="evidence" value="ECO:0007669"/>
    <property type="project" value="TreeGrafter"/>
</dbReference>
<evidence type="ECO:0000256" key="1">
    <source>
        <dbReference type="ARBA" id="ARBA00001936"/>
    </source>
</evidence>
<evidence type="ECO:0000256" key="7">
    <source>
        <dbReference type="ARBA" id="ARBA00022801"/>
    </source>
</evidence>
<feature type="region of interest" description="Disordered" evidence="11">
    <location>
        <begin position="203"/>
        <end position="229"/>
    </location>
</feature>
<dbReference type="GO" id="GO:0070260">
    <property type="term" value="F:5'-tyrosyl-DNA phosphodiesterase activity"/>
    <property type="evidence" value="ECO:0007669"/>
    <property type="project" value="TreeGrafter"/>
</dbReference>
<keyword evidence="13" id="KW-1185">Reference proteome</keyword>
<dbReference type="EMBL" id="JAFCMP010000334">
    <property type="protein sequence ID" value="KAG5181228.1"/>
    <property type="molecule type" value="Genomic_DNA"/>
</dbReference>
<keyword evidence="4" id="KW-0540">Nuclease</keyword>
<accession>A0A835YV26</accession>
<evidence type="ECO:0000256" key="9">
    <source>
        <dbReference type="ARBA" id="ARBA00023204"/>
    </source>
</evidence>
<evidence type="ECO:0000313" key="12">
    <source>
        <dbReference type="EMBL" id="KAG5181228.1"/>
    </source>
</evidence>
<dbReference type="PANTHER" id="PTHR15822">
    <property type="entry name" value="TRAF AND TNF RECEPTOR-ASSOCIATED PROTEIN"/>
    <property type="match status" value="1"/>
</dbReference>
<comment type="subcellular location">
    <subcellularLocation>
        <location evidence="3">Nucleus</location>
    </subcellularLocation>
</comment>
<reference evidence="12" key="1">
    <citation type="submission" date="2021-02" db="EMBL/GenBank/DDBJ databases">
        <title>First Annotated Genome of the Yellow-green Alga Tribonema minus.</title>
        <authorList>
            <person name="Mahan K.M."/>
        </authorList>
    </citation>
    <scope>NUCLEOTIDE SEQUENCE</scope>
    <source>
        <strain evidence="12">UTEX B ZZ1240</strain>
    </source>
</reference>
<keyword evidence="10" id="KW-0539">Nucleus</keyword>
<dbReference type="GO" id="GO:0005634">
    <property type="term" value="C:nucleus"/>
    <property type="evidence" value="ECO:0007669"/>
    <property type="project" value="UniProtKB-SubCell"/>
</dbReference>
<keyword evidence="5" id="KW-0479">Metal-binding</keyword>
<evidence type="ECO:0000256" key="3">
    <source>
        <dbReference type="ARBA" id="ARBA00004123"/>
    </source>
</evidence>